<sequence>MLRFFFLLQMSLVASLDVDEELAEDVFFTLRVLSDDGEAHIPSCFIMTAAREMGYYPTSPFLRSCLLDVAGRSKRLTLPLFLQLCSALEATRALNSETIAQCKHAFDVRGSDTLNRGEFRTILTSSAATDMTSSEVEAIIELLDPTHTDVIQLYAVQLILLRYLSRDALPCDVPAYTPGGDTHRGSSAGS</sequence>
<dbReference type="Gene3D" id="1.10.238.10">
    <property type="entry name" value="EF-hand"/>
    <property type="match status" value="1"/>
</dbReference>
<keyword evidence="3" id="KW-1185">Reference proteome</keyword>
<organism evidence="2 3">
    <name type="scientific">Trypanosoma rangeli</name>
    <dbReference type="NCBI Taxonomy" id="5698"/>
    <lineage>
        <taxon>Eukaryota</taxon>
        <taxon>Discoba</taxon>
        <taxon>Euglenozoa</taxon>
        <taxon>Kinetoplastea</taxon>
        <taxon>Metakinetoplastina</taxon>
        <taxon>Trypanosomatida</taxon>
        <taxon>Trypanosomatidae</taxon>
        <taxon>Trypanosoma</taxon>
        <taxon>Herpetosoma</taxon>
    </lineage>
</organism>
<protein>
    <submittedName>
        <fullName evidence="2">Calmodulin</fullName>
    </submittedName>
</protein>
<evidence type="ECO:0000256" key="1">
    <source>
        <dbReference type="SAM" id="SignalP"/>
    </source>
</evidence>
<dbReference type="RefSeq" id="XP_029239943.1">
    <property type="nucleotide sequence ID" value="XM_029380214.1"/>
</dbReference>
<dbReference type="GeneID" id="40327170"/>
<name>A0A422NQ61_TRYRA</name>
<evidence type="ECO:0000313" key="2">
    <source>
        <dbReference type="EMBL" id="RNF07640.1"/>
    </source>
</evidence>
<dbReference type="AlphaFoldDB" id="A0A422NQ61"/>
<feature type="signal peptide" evidence="1">
    <location>
        <begin position="1"/>
        <end position="15"/>
    </location>
</feature>
<comment type="caution">
    <text evidence="2">The sequence shown here is derived from an EMBL/GenBank/DDBJ whole genome shotgun (WGS) entry which is preliminary data.</text>
</comment>
<reference evidence="2 3" key="1">
    <citation type="journal article" date="2018" name="BMC Genomics">
        <title>Genomic comparison of Trypanosoma conorhini and Trypanosoma rangeli to Trypanosoma cruzi strains of high and low virulence.</title>
        <authorList>
            <person name="Bradwell K.R."/>
            <person name="Koparde V.N."/>
            <person name="Matveyev A.V."/>
            <person name="Serrano M.G."/>
            <person name="Alves J.M."/>
            <person name="Parikh H."/>
            <person name="Huang B."/>
            <person name="Lee V."/>
            <person name="Espinosa-Alvarez O."/>
            <person name="Ortiz P.A."/>
            <person name="Costa-Martins A.G."/>
            <person name="Teixeira M.M."/>
            <person name="Buck G.A."/>
        </authorList>
    </citation>
    <scope>NUCLEOTIDE SEQUENCE [LARGE SCALE GENOMIC DNA]</scope>
    <source>
        <strain evidence="2 3">AM80</strain>
    </source>
</reference>
<dbReference type="OrthoDB" id="267118at2759"/>
<gene>
    <name evidence="2" type="ORF">TraAM80_03237</name>
</gene>
<proteinExistence type="predicted"/>
<dbReference type="InterPro" id="IPR011992">
    <property type="entry name" value="EF-hand-dom_pair"/>
</dbReference>
<dbReference type="SUPFAM" id="SSF47473">
    <property type="entry name" value="EF-hand"/>
    <property type="match status" value="1"/>
</dbReference>
<accession>A0A422NQ61</accession>
<feature type="chain" id="PRO_5019204094" evidence="1">
    <location>
        <begin position="16"/>
        <end position="190"/>
    </location>
</feature>
<evidence type="ECO:0000313" key="3">
    <source>
        <dbReference type="Proteomes" id="UP000283634"/>
    </source>
</evidence>
<dbReference type="Proteomes" id="UP000283634">
    <property type="component" value="Unassembled WGS sequence"/>
</dbReference>
<keyword evidence="1" id="KW-0732">Signal</keyword>
<dbReference type="EMBL" id="MKGL01000082">
    <property type="protein sequence ID" value="RNF07640.1"/>
    <property type="molecule type" value="Genomic_DNA"/>
</dbReference>